<name>A0A8J3Y131_9ACTN</name>
<keyword evidence="6" id="KW-0808">Transferase</keyword>
<dbReference type="PANTHER" id="PTHR13693:SF100">
    <property type="entry name" value="8-AMINO-7-OXONONANOATE SYNTHASE"/>
    <property type="match status" value="1"/>
</dbReference>
<evidence type="ECO:0000256" key="10">
    <source>
        <dbReference type="ARBA" id="ARBA00033381"/>
    </source>
</evidence>
<comment type="caution">
    <text evidence="14">The sequence shown here is derived from an EMBL/GenBank/DDBJ whole genome shotgun (WGS) entry which is preliminary data.</text>
</comment>
<dbReference type="PANTHER" id="PTHR13693">
    <property type="entry name" value="CLASS II AMINOTRANSFERASE/8-AMINO-7-OXONONANOATE SYNTHASE"/>
    <property type="match status" value="1"/>
</dbReference>
<sequence length="383" mass="39744">MTRPLDRLRAAAAEREATGLRRALRPRTPDHDGMLDLASNDYLGLSRDERLVEAAVRATREWGTGSTGSRLVTGTTRLHAELENRLAAFAGAERALVFSSGYLANLGAVATLARGGLVVSDSGNHASIVDACRLSRARVAVTPHRDVEAVAKVLAERREEHAIVVTDAVFSVDGDLAPLLRLHETAVRHGALLVVDEAHALGVIGESGRGAVHEAGLAGDCHVVRTITLSKSLGSQGGAVLGAAEVTETLIDTGRSFIFDTGLAPGSVGAALAALDVIESTPGLPGQARARARDLAAMAREAGLETTDPAAAVVPVVLGPPQRALAAANLCAERGIRVGCFRPPSVPPGRSCLRLTARANLRCDDLAAVRGALTAVAELKVDT</sequence>
<dbReference type="InterPro" id="IPR015424">
    <property type="entry name" value="PyrdxlP-dep_Trfase"/>
</dbReference>
<dbReference type="Pfam" id="PF00155">
    <property type="entry name" value="Aminotran_1_2"/>
    <property type="match status" value="1"/>
</dbReference>
<dbReference type="Gene3D" id="3.40.640.10">
    <property type="entry name" value="Type I PLP-dependent aspartate aminotransferase-like (Major domain)"/>
    <property type="match status" value="1"/>
</dbReference>
<dbReference type="InterPro" id="IPR001917">
    <property type="entry name" value="Aminotrans_II_pyridoxalP_BS"/>
</dbReference>
<dbReference type="SUPFAM" id="SSF53383">
    <property type="entry name" value="PLP-dependent transferases"/>
    <property type="match status" value="1"/>
</dbReference>
<dbReference type="Proteomes" id="UP000605992">
    <property type="component" value="Unassembled WGS sequence"/>
</dbReference>
<comment type="pathway">
    <text evidence="2">Cofactor biosynthesis; biotin biosynthesis.</text>
</comment>
<dbReference type="InterPro" id="IPR050087">
    <property type="entry name" value="AON_synthase_class-II"/>
</dbReference>
<evidence type="ECO:0000256" key="9">
    <source>
        <dbReference type="ARBA" id="ARBA00032610"/>
    </source>
</evidence>
<evidence type="ECO:0000256" key="11">
    <source>
        <dbReference type="ARBA" id="ARBA00047715"/>
    </source>
</evidence>
<dbReference type="EC" id="2.3.1.47" evidence="5"/>
<gene>
    <name evidence="14" type="ORF">Pth03_72970</name>
</gene>
<comment type="cofactor">
    <cofactor evidence="1 12">
        <name>pyridoxal 5'-phosphate</name>
        <dbReference type="ChEBI" id="CHEBI:597326"/>
    </cofactor>
</comment>
<evidence type="ECO:0000256" key="3">
    <source>
        <dbReference type="ARBA" id="ARBA00010008"/>
    </source>
</evidence>
<dbReference type="PROSITE" id="PS00599">
    <property type="entry name" value="AA_TRANSFER_CLASS_2"/>
    <property type="match status" value="1"/>
</dbReference>
<evidence type="ECO:0000256" key="7">
    <source>
        <dbReference type="ARBA" id="ARBA00022756"/>
    </source>
</evidence>
<comment type="subunit">
    <text evidence="4">Homodimer.</text>
</comment>
<organism evidence="14 15">
    <name type="scientific">Planotetraspora thailandica</name>
    <dbReference type="NCBI Taxonomy" id="487172"/>
    <lineage>
        <taxon>Bacteria</taxon>
        <taxon>Bacillati</taxon>
        <taxon>Actinomycetota</taxon>
        <taxon>Actinomycetes</taxon>
        <taxon>Streptosporangiales</taxon>
        <taxon>Streptosporangiaceae</taxon>
        <taxon>Planotetraspora</taxon>
    </lineage>
</organism>
<dbReference type="GO" id="GO:0030170">
    <property type="term" value="F:pyridoxal phosphate binding"/>
    <property type="evidence" value="ECO:0007669"/>
    <property type="project" value="InterPro"/>
</dbReference>
<evidence type="ECO:0000259" key="13">
    <source>
        <dbReference type="Pfam" id="PF00155"/>
    </source>
</evidence>
<dbReference type="InterPro" id="IPR015421">
    <property type="entry name" value="PyrdxlP-dep_Trfase_major"/>
</dbReference>
<proteinExistence type="inferred from homology"/>
<dbReference type="GO" id="GO:0009102">
    <property type="term" value="P:biotin biosynthetic process"/>
    <property type="evidence" value="ECO:0007669"/>
    <property type="project" value="UniProtKB-KW"/>
</dbReference>
<keyword evidence="7" id="KW-0093">Biotin biosynthesis</keyword>
<evidence type="ECO:0000256" key="12">
    <source>
        <dbReference type="RuleBase" id="RU003693"/>
    </source>
</evidence>
<comment type="catalytic activity">
    <reaction evidence="11">
        <text>6-carboxyhexanoyl-[ACP] + L-alanine + H(+) = (8S)-8-amino-7-oxononanoate + holo-[ACP] + CO2</text>
        <dbReference type="Rhea" id="RHEA:42288"/>
        <dbReference type="Rhea" id="RHEA-COMP:9685"/>
        <dbReference type="Rhea" id="RHEA-COMP:9955"/>
        <dbReference type="ChEBI" id="CHEBI:15378"/>
        <dbReference type="ChEBI" id="CHEBI:16526"/>
        <dbReference type="ChEBI" id="CHEBI:57972"/>
        <dbReference type="ChEBI" id="CHEBI:64479"/>
        <dbReference type="ChEBI" id="CHEBI:78846"/>
        <dbReference type="ChEBI" id="CHEBI:149468"/>
        <dbReference type="EC" id="2.3.1.47"/>
    </reaction>
</comment>
<dbReference type="AlphaFoldDB" id="A0A8J3Y131"/>
<comment type="similarity">
    <text evidence="3">Belongs to the class-II pyridoxal-phosphate-dependent aminotransferase family. BioF subfamily.</text>
</comment>
<dbReference type="GO" id="GO:0008710">
    <property type="term" value="F:8-amino-7-oxononanoate synthase activity"/>
    <property type="evidence" value="ECO:0007669"/>
    <property type="project" value="UniProtKB-EC"/>
</dbReference>
<evidence type="ECO:0000256" key="5">
    <source>
        <dbReference type="ARBA" id="ARBA00013187"/>
    </source>
</evidence>
<dbReference type="Gene3D" id="3.90.1150.10">
    <property type="entry name" value="Aspartate Aminotransferase, domain 1"/>
    <property type="match status" value="1"/>
</dbReference>
<accession>A0A8J3Y131</accession>
<evidence type="ECO:0000256" key="6">
    <source>
        <dbReference type="ARBA" id="ARBA00022679"/>
    </source>
</evidence>
<keyword evidence="15" id="KW-1185">Reference proteome</keyword>
<dbReference type="InterPro" id="IPR004839">
    <property type="entry name" value="Aminotransferase_I/II_large"/>
</dbReference>
<feature type="domain" description="Aminotransferase class I/classII large" evidence="13">
    <location>
        <begin position="34"/>
        <end position="367"/>
    </location>
</feature>
<protein>
    <recommendedName>
        <fullName evidence="5">8-amino-7-oxononanoate synthase</fullName>
        <ecNumber evidence="5">2.3.1.47</ecNumber>
    </recommendedName>
    <alternativeName>
        <fullName evidence="9">7-keto-8-amino-pelargonic acid synthase</fullName>
    </alternativeName>
    <alternativeName>
        <fullName evidence="10">8-amino-7-ketopelargonate synthase</fullName>
    </alternativeName>
</protein>
<dbReference type="RefSeq" id="WP_203948991.1">
    <property type="nucleotide sequence ID" value="NZ_BOOR01000073.1"/>
</dbReference>
<dbReference type="InterPro" id="IPR015422">
    <property type="entry name" value="PyrdxlP-dep_Trfase_small"/>
</dbReference>
<evidence type="ECO:0000256" key="8">
    <source>
        <dbReference type="ARBA" id="ARBA00022898"/>
    </source>
</evidence>
<keyword evidence="8 12" id="KW-0663">Pyridoxal phosphate</keyword>
<evidence type="ECO:0000313" key="15">
    <source>
        <dbReference type="Proteomes" id="UP000605992"/>
    </source>
</evidence>
<evidence type="ECO:0000313" key="14">
    <source>
        <dbReference type="EMBL" id="GII58908.1"/>
    </source>
</evidence>
<evidence type="ECO:0000256" key="1">
    <source>
        <dbReference type="ARBA" id="ARBA00001933"/>
    </source>
</evidence>
<dbReference type="EMBL" id="BOOR01000073">
    <property type="protein sequence ID" value="GII58908.1"/>
    <property type="molecule type" value="Genomic_DNA"/>
</dbReference>
<evidence type="ECO:0000256" key="4">
    <source>
        <dbReference type="ARBA" id="ARBA00011738"/>
    </source>
</evidence>
<evidence type="ECO:0000256" key="2">
    <source>
        <dbReference type="ARBA" id="ARBA00004746"/>
    </source>
</evidence>
<reference evidence="14" key="1">
    <citation type="submission" date="2021-01" db="EMBL/GenBank/DDBJ databases">
        <title>Whole genome shotgun sequence of Planotetraspora thailandica NBRC 104271.</title>
        <authorList>
            <person name="Komaki H."/>
            <person name="Tamura T."/>
        </authorList>
    </citation>
    <scope>NUCLEOTIDE SEQUENCE</scope>
    <source>
        <strain evidence="14">NBRC 104271</strain>
    </source>
</reference>